<dbReference type="AlphaFoldDB" id="G2R128"/>
<accession>G2R128</accession>
<dbReference type="EMBL" id="CP003010">
    <property type="protein sequence ID" value="AEO66525.1"/>
    <property type="molecule type" value="Genomic_DNA"/>
</dbReference>
<dbReference type="HOGENOM" id="CLU_1563963_0_0_1"/>
<dbReference type="GeneID" id="11514864"/>
<name>G2R128_THETT</name>
<evidence type="ECO:0000313" key="1">
    <source>
        <dbReference type="EMBL" id="AEO66525.1"/>
    </source>
</evidence>
<reference evidence="1 2" key="1">
    <citation type="journal article" date="2011" name="Nat. Biotechnol.">
        <title>Comparative genomic analysis of the thermophilic biomass-degrading fungi Myceliophthora thermophila and Thielavia terrestris.</title>
        <authorList>
            <person name="Berka R.M."/>
            <person name="Grigoriev I.V."/>
            <person name="Otillar R."/>
            <person name="Salamov A."/>
            <person name="Grimwood J."/>
            <person name="Reid I."/>
            <person name="Ishmael N."/>
            <person name="John T."/>
            <person name="Darmond C."/>
            <person name="Moisan M.-C."/>
            <person name="Henrissat B."/>
            <person name="Coutinho P.M."/>
            <person name="Lombard V."/>
            <person name="Natvig D.O."/>
            <person name="Lindquist E."/>
            <person name="Schmutz J."/>
            <person name="Lucas S."/>
            <person name="Harris P."/>
            <person name="Powlowski J."/>
            <person name="Bellemare A."/>
            <person name="Taylor D."/>
            <person name="Butler G."/>
            <person name="de Vries R.P."/>
            <person name="Allijn I.E."/>
            <person name="van den Brink J."/>
            <person name="Ushinsky S."/>
            <person name="Storms R."/>
            <person name="Powell A.J."/>
            <person name="Paulsen I.T."/>
            <person name="Elbourne L.D.H."/>
            <person name="Baker S.E."/>
            <person name="Magnuson J."/>
            <person name="LaBoissiere S."/>
            <person name="Clutterbuck A.J."/>
            <person name="Martinez D."/>
            <person name="Wogulis M."/>
            <person name="de Leon A.L."/>
            <person name="Rey M.W."/>
            <person name="Tsang A."/>
        </authorList>
    </citation>
    <scope>NUCLEOTIDE SEQUENCE [LARGE SCALE GENOMIC DNA]</scope>
    <source>
        <strain evidence="2">ATCC 38088 / NRRL 8126</strain>
    </source>
</reference>
<dbReference type="OrthoDB" id="291007at2759"/>
<organism evidence="1 2">
    <name type="scientific">Thermothielavioides terrestris (strain ATCC 38088 / NRRL 8126)</name>
    <name type="common">Thielavia terrestris</name>
    <dbReference type="NCBI Taxonomy" id="578455"/>
    <lineage>
        <taxon>Eukaryota</taxon>
        <taxon>Fungi</taxon>
        <taxon>Dikarya</taxon>
        <taxon>Ascomycota</taxon>
        <taxon>Pezizomycotina</taxon>
        <taxon>Sordariomycetes</taxon>
        <taxon>Sordariomycetidae</taxon>
        <taxon>Sordariales</taxon>
        <taxon>Chaetomiaceae</taxon>
        <taxon>Thermothielavioides</taxon>
        <taxon>Thermothielavioides terrestris</taxon>
    </lineage>
</organism>
<dbReference type="RefSeq" id="XP_003652861.1">
    <property type="nucleotide sequence ID" value="XM_003652813.1"/>
</dbReference>
<protein>
    <submittedName>
        <fullName evidence="1">Uncharacterized protein</fullName>
    </submittedName>
</protein>
<keyword evidence="2" id="KW-1185">Reference proteome</keyword>
<dbReference type="Proteomes" id="UP000008181">
    <property type="component" value="Chromosome 2"/>
</dbReference>
<sequence length="171" mass="19234">MGQSKFCAQRFNKTQAELDKRDTELVYLSNCKNLLSCCPPLHTADSTAGSSCQPPTSDNQCTVSSSSYTTWESDSPACTFATNVRFTAHSNSDAQSRPDFSWGTNGFKNFNCYKESGRAIYTYNGPETSTTCSSVYYYCIPSKYACFDRLRQRRTRGRRGLVRHWQKPGEG</sequence>
<dbReference type="KEGG" id="ttt:THITE_110571"/>
<gene>
    <name evidence="1" type="ORF">THITE_110571</name>
</gene>
<evidence type="ECO:0000313" key="2">
    <source>
        <dbReference type="Proteomes" id="UP000008181"/>
    </source>
</evidence>
<proteinExistence type="predicted"/>